<feature type="transmembrane region" description="Helical" evidence="11">
    <location>
        <begin position="117"/>
        <end position="137"/>
    </location>
</feature>
<dbReference type="PANTHER" id="PTHR12886">
    <property type="entry name" value="PIG-M MANNOSYLTRANSFERASE"/>
    <property type="match status" value="1"/>
</dbReference>
<dbReference type="EMBL" id="CT868658">
    <property type="protein sequence ID" value="CAK90164.1"/>
    <property type="molecule type" value="Genomic_DNA"/>
</dbReference>
<evidence type="ECO:0000256" key="11">
    <source>
        <dbReference type="RuleBase" id="RU365064"/>
    </source>
</evidence>
<dbReference type="EC" id="2.4.1.-" evidence="11"/>
<comment type="function">
    <text evidence="11">Catalytic subunit of the glycosylphosphatidylinositol-mannosyltransferase I complex which catalyzes the transfer of the first mannose, via an alpha-1,4 bond from a dolichol-phosphate-mannose (Dol-P-Man) to the glucosaminyl acyl phosphatidylinositol (GlcN-(acyl)PI) intermediate to generate alpha-D-Man-(1-&gt;4)-alpha-D-GlcN-(1-&gt;6)-(1-radyl,2-acyl-sn-glycero-3-phospho)-2-acyl-inositol and participates in the sixth step of the glycosylphosphatidylinositol-anchor biosynthesis.</text>
</comment>
<keyword evidence="6 11" id="KW-0808">Transferase</keyword>
<dbReference type="AlphaFoldDB" id="A0E4E7"/>
<keyword evidence="5 11" id="KW-0328">Glycosyltransferase</keyword>
<feature type="transmembrane region" description="Helical" evidence="11">
    <location>
        <begin position="20"/>
        <end position="42"/>
    </location>
</feature>
<comment type="similarity">
    <text evidence="3 11">Belongs to the PIGM family.</text>
</comment>
<evidence type="ECO:0000256" key="2">
    <source>
        <dbReference type="ARBA" id="ARBA00004687"/>
    </source>
</evidence>
<keyword evidence="9 11" id="KW-1133">Transmembrane helix</keyword>
<dbReference type="GO" id="GO:0000030">
    <property type="term" value="F:mannosyltransferase activity"/>
    <property type="evidence" value="ECO:0000318"/>
    <property type="project" value="GO_Central"/>
</dbReference>
<comment type="subcellular location">
    <subcellularLocation>
        <location evidence="1 11">Endoplasmic reticulum membrane</location>
        <topology evidence="1 11">Multi-pass membrane protein</topology>
    </subcellularLocation>
</comment>
<keyword evidence="13" id="KW-1185">Reference proteome</keyword>
<reference evidence="12 13" key="1">
    <citation type="journal article" date="2006" name="Nature">
        <title>Global trends of whole-genome duplications revealed by the ciliate Paramecium tetraurelia.</title>
        <authorList>
            <consortium name="Genoscope"/>
            <person name="Aury J.-M."/>
            <person name="Jaillon O."/>
            <person name="Duret L."/>
            <person name="Noel B."/>
            <person name="Jubin C."/>
            <person name="Porcel B.M."/>
            <person name="Segurens B."/>
            <person name="Daubin V."/>
            <person name="Anthouard V."/>
            <person name="Aiach N."/>
            <person name="Arnaiz O."/>
            <person name="Billaut A."/>
            <person name="Beisson J."/>
            <person name="Blanc I."/>
            <person name="Bouhouche K."/>
            <person name="Camara F."/>
            <person name="Duharcourt S."/>
            <person name="Guigo R."/>
            <person name="Gogendeau D."/>
            <person name="Katinka M."/>
            <person name="Keller A.-M."/>
            <person name="Kissmehl R."/>
            <person name="Klotz C."/>
            <person name="Koll F."/>
            <person name="Le Moue A."/>
            <person name="Lepere C."/>
            <person name="Malinsky S."/>
            <person name="Nowacki M."/>
            <person name="Nowak J.K."/>
            <person name="Plattner H."/>
            <person name="Poulain J."/>
            <person name="Ruiz F."/>
            <person name="Serrano V."/>
            <person name="Zagulski M."/>
            <person name="Dessen P."/>
            <person name="Betermier M."/>
            <person name="Weissenbach J."/>
            <person name="Scarpelli C."/>
            <person name="Schachter V."/>
            <person name="Sperling L."/>
            <person name="Meyer E."/>
            <person name="Cohen J."/>
            <person name="Wincker P."/>
        </authorList>
    </citation>
    <scope>NUCLEOTIDE SEQUENCE [LARGE SCALE GENOMIC DNA]</scope>
    <source>
        <strain evidence="12 13">Stock d4-2</strain>
    </source>
</reference>
<dbReference type="GO" id="GO:0005789">
    <property type="term" value="C:endoplasmic reticulum membrane"/>
    <property type="evidence" value="ECO:0007669"/>
    <property type="project" value="UniProtKB-SubCell"/>
</dbReference>
<organism evidence="12 13">
    <name type="scientific">Paramecium tetraurelia</name>
    <dbReference type="NCBI Taxonomy" id="5888"/>
    <lineage>
        <taxon>Eukaryota</taxon>
        <taxon>Sar</taxon>
        <taxon>Alveolata</taxon>
        <taxon>Ciliophora</taxon>
        <taxon>Intramacronucleata</taxon>
        <taxon>Oligohymenophorea</taxon>
        <taxon>Peniculida</taxon>
        <taxon>Parameciidae</taxon>
        <taxon>Paramecium</taxon>
    </lineage>
</organism>
<name>A0E4E7_PARTE</name>
<proteinExistence type="inferred from homology"/>
<keyword evidence="7 11" id="KW-0812">Transmembrane</keyword>
<comment type="caution">
    <text evidence="11">Lacks conserved residue(s) required for the propagation of feature annotation.</text>
</comment>
<evidence type="ECO:0000256" key="6">
    <source>
        <dbReference type="ARBA" id="ARBA00022679"/>
    </source>
</evidence>
<dbReference type="GO" id="GO:1990529">
    <property type="term" value="C:glycosylphosphatidylinositol-mannosyltransferase I complex"/>
    <property type="evidence" value="ECO:0000318"/>
    <property type="project" value="GO_Central"/>
</dbReference>
<dbReference type="GeneID" id="5043346"/>
<feature type="transmembrane region" description="Helical" evidence="11">
    <location>
        <begin position="63"/>
        <end position="83"/>
    </location>
</feature>
<keyword evidence="8 11" id="KW-0256">Endoplasmic reticulum</keyword>
<comment type="pathway">
    <text evidence="2 11">Glycolipid biosynthesis; glycosylphosphatidylinositol-anchor biosynthesis.</text>
</comment>
<feature type="transmembrane region" description="Helical" evidence="11">
    <location>
        <begin position="243"/>
        <end position="264"/>
    </location>
</feature>
<dbReference type="Proteomes" id="UP000000600">
    <property type="component" value="Unassembled WGS sequence"/>
</dbReference>
<protein>
    <recommendedName>
        <fullName evidence="11">GPI mannosyltransferase 1</fullName>
        <ecNumber evidence="11">2.4.1.-</ecNumber>
    </recommendedName>
    <alternativeName>
        <fullName evidence="11">GPI mannosyltransferase I</fullName>
    </alternativeName>
</protein>
<dbReference type="GO" id="GO:0051751">
    <property type="term" value="F:alpha-1,4-mannosyltransferase activity"/>
    <property type="evidence" value="ECO:0007669"/>
    <property type="project" value="InterPro"/>
</dbReference>
<keyword evidence="4 11" id="KW-0337">GPI-anchor biosynthesis</keyword>
<evidence type="ECO:0000256" key="7">
    <source>
        <dbReference type="ARBA" id="ARBA00022692"/>
    </source>
</evidence>
<evidence type="ECO:0000256" key="1">
    <source>
        <dbReference type="ARBA" id="ARBA00004477"/>
    </source>
</evidence>
<evidence type="ECO:0000256" key="9">
    <source>
        <dbReference type="ARBA" id="ARBA00022989"/>
    </source>
</evidence>
<dbReference type="InterPro" id="IPR007704">
    <property type="entry name" value="PIG-M"/>
</dbReference>
<dbReference type="HOGENOM" id="CLU_024220_3_0_1"/>
<evidence type="ECO:0000256" key="10">
    <source>
        <dbReference type="ARBA" id="ARBA00023136"/>
    </source>
</evidence>
<dbReference type="GO" id="GO:0004376">
    <property type="term" value="F:GPI mannosyltransferase activity"/>
    <property type="evidence" value="ECO:0007669"/>
    <property type="project" value="InterPro"/>
</dbReference>
<dbReference type="STRING" id="5888.A0E4E7"/>
<evidence type="ECO:0000256" key="4">
    <source>
        <dbReference type="ARBA" id="ARBA00022502"/>
    </source>
</evidence>
<gene>
    <name evidence="12" type="ORF">GSPATT00023338001</name>
</gene>
<feature type="transmembrane region" description="Helical" evidence="11">
    <location>
        <begin position="89"/>
        <end position="105"/>
    </location>
</feature>
<evidence type="ECO:0000313" key="12">
    <source>
        <dbReference type="EMBL" id="CAK90164.1"/>
    </source>
</evidence>
<dbReference type="OrthoDB" id="1741594at2759"/>
<dbReference type="RefSeq" id="XP_001457561.1">
    <property type="nucleotide sequence ID" value="XM_001457524.1"/>
</dbReference>
<dbReference type="GO" id="GO:0006506">
    <property type="term" value="P:GPI anchor biosynthetic process"/>
    <property type="evidence" value="ECO:0000318"/>
    <property type="project" value="GO_Central"/>
</dbReference>
<keyword evidence="10 11" id="KW-0472">Membrane</keyword>
<evidence type="ECO:0000256" key="3">
    <source>
        <dbReference type="ARBA" id="ARBA00011071"/>
    </source>
</evidence>
<dbReference type="Pfam" id="PF05007">
    <property type="entry name" value="Mannosyl_trans"/>
    <property type="match status" value="2"/>
</dbReference>
<dbReference type="OMA" id="ECKINDI"/>
<evidence type="ECO:0000313" key="13">
    <source>
        <dbReference type="Proteomes" id="UP000000600"/>
    </source>
</evidence>
<dbReference type="KEGG" id="ptm:GSPATT00023338001"/>
<sequence>MIDTPKDIHLFWHTFNTKNVWISSFEKILFSFVDMLACVFMQKLVKSTFLLNLWIFNPLTIQVSTRGSSDTIIVLLIYVILYLLKKESYVLAALIYGFTSLQILISQKECKINDILIYLGLISGLFIALLIFFHLIYEEFLYQTYLYHFTRIDNRHNFSTYFYQIYLSFESITRTQTTLTYLPKFLIVILAGLKYYRDLPFAMLIQTLGFVVFNKVQTAQYFVCWIALIPLALQNTKMNNKEILMLSVIWLILEVQSNFGSYYLEIQGKDVFTMIFVQCVIFFLSNTYLMIKMIENRKPSEIYKIKMD</sequence>
<dbReference type="PANTHER" id="PTHR12886:SF0">
    <property type="entry name" value="GPI MANNOSYLTRANSFERASE 1"/>
    <property type="match status" value="1"/>
</dbReference>
<dbReference type="UniPathway" id="UPA00196"/>
<feature type="transmembrane region" description="Helical" evidence="11">
    <location>
        <begin position="271"/>
        <end position="291"/>
    </location>
</feature>
<dbReference type="FunCoup" id="A0E4E7">
    <property type="interactions" value="822"/>
</dbReference>
<evidence type="ECO:0000256" key="5">
    <source>
        <dbReference type="ARBA" id="ARBA00022676"/>
    </source>
</evidence>
<accession>A0E4E7</accession>
<evidence type="ECO:0000256" key="8">
    <source>
        <dbReference type="ARBA" id="ARBA00022824"/>
    </source>
</evidence>
<dbReference type="InParanoid" id="A0E4E7"/>
<dbReference type="eggNOG" id="KOG3893">
    <property type="taxonomic scope" value="Eukaryota"/>
</dbReference>